<name>A0A517T5V6_9PLAN</name>
<dbReference type="AlphaFoldDB" id="A0A517T5V6"/>
<reference evidence="4 5" key="1">
    <citation type="submission" date="2019-02" db="EMBL/GenBank/DDBJ databases">
        <title>Deep-cultivation of Planctomycetes and their phenomic and genomic characterization uncovers novel biology.</title>
        <authorList>
            <person name="Wiegand S."/>
            <person name="Jogler M."/>
            <person name="Boedeker C."/>
            <person name="Pinto D."/>
            <person name="Vollmers J."/>
            <person name="Rivas-Marin E."/>
            <person name="Kohn T."/>
            <person name="Peeters S.H."/>
            <person name="Heuer A."/>
            <person name="Rast P."/>
            <person name="Oberbeckmann S."/>
            <person name="Bunk B."/>
            <person name="Jeske O."/>
            <person name="Meyerdierks A."/>
            <person name="Storesund J.E."/>
            <person name="Kallscheuer N."/>
            <person name="Luecker S."/>
            <person name="Lage O.M."/>
            <person name="Pohl T."/>
            <person name="Merkel B.J."/>
            <person name="Hornburger P."/>
            <person name="Mueller R.-W."/>
            <person name="Bruemmer F."/>
            <person name="Labrenz M."/>
            <person name="Spormann A.M."/>
            <person name="Op den Camp H."/>
            <person name="Overmann J."/>
            <person name="Amann R."/>
            <person name="Jetten M.S.M."/>
            <person name="Mascher T."/>
            <person name="Medema M.H."/>
            <person name="Devos D.P."/>
            <person name="Kaster A.-K."/>
            <person name="Ovreas L."/>
            <person name="Rohde M."/>
            <person name="Galperin M.Y."/>
            <person name="Jogler C."/>
        </authorList>
    </citation>
    <scope>NUCLEOTIDE SEQUENCE [LARGE SCALE GENOMIC DNA]</scope>
    <source>
        <strain evidence="4 5">V22</strain>
    </source>
</reference>
<dbReference type="PROSITE" id="PS51257">
    <property type="entry name" value="PROKAR_LIPOPROTEIN"/>
    <property type="match status" value="1"/>
</dbReference>
<feature type="chain" id="PRO_5021787502" evidence="3">
    <location>
        <begin position="24"/>
        <end position="292"/>
    </location>
</feature>
<keyword evidence="5" id="KW-1185">Reference proteome</keyword>
<evidence type="ECO:0000256" key="1">
    <source>
        <dbReference type="ARBA" id="ARBA00022614"/>
    </source>
</evidence>
<dbReference type="InterPro" id="IPR032675">
    <property type="entry name" value="LRR_dom_sf"/>
</dbReference>
<dbReference type="Gene3D" id="3.80.10.10">
    <property type="entry name" value="Ribonuclease Inhibitor"/>
    <property type="match status" value="2"/>
</dbReference>
<dbReference type="OrthoDB" id="210921at2"/>
<dbReference type="SUPFAM" id="SSF52058">
    <property type="entry name" value="L domain-like"/>
    <property type="match status" value="1"/>
</dbReference>
<keyword evidence="3" id="KW-0732">Signal</keyword>
<dbReference type="InterPro" id="IPR050836">
    <property type="entry name" value="SDS22/Internalin_LRR"/>
</dbReference>
<dbReference type="PANTHER" id="PTHR46652:SF3">
    <property type="entry name" value="LEUCINE-RICH REPEAT-CONTAINING PROTEIN 9"/>
    <property type="match status" value="1"/>
</dbReference>
<keyword evidence="1" id="KW-0433">Leucine-rich repeat</keyword>
<dbReference type="KEGG" id="chya:V22_09900"/>
<gene>
    <name evidence="4" type="primary">inlA</name>
    <name evidence="4" type="ORF">V22_09900</name>
</gene>
<organism evidence="4 5">
    <name type="scientific">Calycomorphotria hydatis</name>
    <dbReference type="NCBI Taxonomy" id="2528027"/>
    <lineage>
        <taxon>Bacteria</taxon>
        <taxon>Pseudomonadati</taxon>
        <taxon>Planctomycetota</taxon>
        <taxon>Planctomycetia</taxon>
        <taxon>Planctomycetales</taxon>
        <taxon>Planctomycetaceae</taxon>
        <taxon>Calycomorphotria</taxon>
    </lineage>
</organism>
<evidence type="ECO:0000313" key="5">
    <source>
        <dbReference type="Proteomes" id="UP000319976"/>
    </source>
</evidence>
<feature type="signal peptide" evidence="3">
    <location>
        <begin position="1"/>
        <end position="23"/>
    </location>
</feature>
<protein>
    <submittedName>
        <fullName evidence="4">Internalin-A</fullName>
    </submittedName>
</protein>
<dbReference type="RefSeq" id="WP_145260326.1">
    <property type="nucleotide sequence ID" value="NZ_CP036316.1"/>
</dbReference>
<dbReference type="Proteomes" id="UP000319976">
    <property type="component" value="Chromosome"/>
</dbReference>
<evidence type="ECO:0000256" key="2">
    <source>
        <dbReference type="ARBA" id="ARBA00022737"/>
    </source>
</evidence>
<accession>A0A517T5V6</accession>
<dbReference type="EMBL" id="CP036316">
    <property type="protein sequence ID" value="QDT63765.1"/>
    <property type="molecule type" value="Genomic_DNA"/>
</dbReference>
<dbReference type="PANTHER" id="PTHR46652">
    <property type="entry name" value="LEUCINE-RICH REPEAT AND IQ DOMAIN-CONTAINING PROTEIN 1-RELATED"/>
    <property type="match status" value="1"/>
</dbReference>
<evidence type="ECO:0000313" key="4">
    <source>
        <dbReference type="EMBL" id="QDT63765.1"/>
    </source>
</evidence>
<evidence type="ECO:0000256" key="3">
    <source>
        <dbReference type="SAM" id="SignalP"/>
    </source>
</evidence>
<proteinExistence type="predicted"/>
<sequence precursor="true">MRFRNMASLKRKTFLLLSLFVVAIGCGTEESTEVAEEIPRAPVAAPVSPGPITIKELREKLGANDNAQFRKAGGEIVEVSLFQSGVTDIEPLAGLPLKVLDLGGLPVKSLEPLEGMPLERLVLEETEVADLTPLKGMPLTLLYLQNTNVTDLSPLEGMPLTQLNLMGTSVKDYSVVLKMPLETLWLPKTDVRDLSPFSSLRLVSLDIQETPVEDLSPLAKMNSLQRLNIAGSEVTDLTPLAGLSLERLIFTPDKITKGLDALREMNSLTQLGEDFSRLRPPAQFWADYPQDQ</sequence>
<keyword evidence="2" id="KW-0677">Repeat</keyword>